<evidence type="ECO:0000313" key="2">
    <source>
        <dbReference type="EMBL" id="ELP29797.1"/>
    </source>
</evidence>
<evidence type="ECO:0000256" key="1">
    <source>
        <dbReference type="SAM" id="MobiDB-lite"/>
    </source>
</evidence>
<dbReference type="AlphaFoldDB" id="L7C7Z8"/>
<sequence length="177" mass="20963">MKWLIFRADRVILNVRRQKLMTVPEPLWRFPTREAIARLASRFDVPNEPHMQDWEWEVADPSRLDEYLKAYNGAELSDDERFTLMETIIRAFDDLPVPLDADERWQVTLSILDENIDLHAYSVWYWSDLEYELSDETWRVTPFLRKLVQKHQGRLDPQSGSQDQDGGEPDDARESPS</sequence>
<comment type="caution">
    <text evidence="2">The sequence shown here is derived from an EMBL/GenBank/DDBJ whole genome shotgun (WGS) entry which is preliminary data.</text>
</comment>
<organism evidence="2 3">
    <name type="scientific">Rhodopirellula baltica SWK14</name>
    <dbReference type="NCBI Taxonomy" id="993516"/>
    <lineage>
        <taxon>Bacteria</taxon>
        <taxon>Pseudomonadati</taxon>
        <taxon>Planctomycetota</taxon>
        <taxon>Planctomycetia</taxon>
        <taxon>Pirellulales</taxon>
        <taxon>Pirellulaceae</taxon>
        <taxon>Rhodopirellula</taxon>
    </lineage>
</organism>
<proteinExistence type="predicted"/>
<feature type="region of interest" description="Disordered" evidence="1">
    <location>
        <begin position="151"/>
        <end position="177"/>
    </location>
</feature>
<dbReference type="Proteomes" id="UP000010959">
    <property type="component" value="Unassembled WGS sequence"/>
</dbReference>
<gene>
    <name evidence="2" type="ORF">RBSWK_06258</name>
</gene>
<dbReference type="PATRIC" id="fig|993516.3.peg.6707"/>
<name>L7C7Z8_RHOBT</name>
<protein>
    <submittedName>
        <fullName evidence="2">Uncharacterized protein</fullName>
    </submittedName>
</protein>
<evidence type="ECO:0000313" key="3">
    <source>
        <dbReference type="Proteomes" id="UP000010959"/>
    </source>
</evidence>
<dbReference type="EMBL" id="AMWG01000180">
    <property type="protein sequence ID" value="ELP29797.1"/>
    <property type="molecule type" value="Genomic_DNA"/>
</dbReference>
<accession>L7C7Z8</accession>
<reference evidence="2 3" key="1">
    <citation type="journal article" date="2013" name="Mar. Genomics">
        <title>Expression of sulfatases in Rhodopirellula baltica and the diversity of sulfatases in the genus Rhodopirellula.</title>
        <authorList>
            <person name="Wegner C.E."/>
            <person name="Richter-Heitmann T."/>
            <person name="Klindworth A."/>
            <person name="Klockow C."/>
            <person name="Richter M."/>
            <person name="Achstetter T."/>
            <person name="Glockner F.O."/>
            <person name="Harder J."/>
        </authorList>
    </citation>
    <scope>NUCLEOTIDE SEQUENCE [LARGE SCALE GENOMIC DNA]</scope>
    <source>
        <strain evidence="2 3">SWK14</strain>
    </source>
</reference>